<accession>A0A4Z1C9V9</accession>
<proteinExistence type="predicted"/>
<keyword evidence="2" id="KW-1185">Reference proteome</keyword>
<evidence type="ECO:0000313" key="1">
    <source>
        <dbReference type="EMBL" id="TGN61774.1"/>
    </source>
</evidence>
<dbReference type="OrthoDB" id="9976725at2"/>
<organism evidence="1 2">
    <name type="scientific">Paracoccus liaowanqingii</name>
    <dbReference type="NCBI Taxonomy" id="2560053"/>
    <lineage>
        <taxon>Bacteria</taxon>
        <taxon>Pseudomonadati</taxon>
        <taxon>Pseudomonadota</taxon>
        <taxon>Alphaproteobacteria</taxon>
        <taxon>Rhodobacterales</taxon>
        <taxon>Paracoccaceae</taxon>
        <taxon>Paracoccus</taxon>
    </lineage>
</organism>
<gene>
    <name evidence="1" type="ORF">E4L95_09190</name>
</gene>
<reference evidence="1 2" key="1">
    <citation type="submission" date="2019-03" db="EMBL/GenBank/DDBJ databases">
        <authorList>
            <person name="Li J."/>
        </authorList>
    </citation>
    <scope>NUCLEOTIDE SEQUENCE [LARGE SCALE GENOMIC DNA]</scope>
    <source>
        <strain evidence="1 2">3058</strain>
    </source>
</reference>
<dbReference type="Proteomes" id="UP000297972">
    <property type="component" value="Unassembled WGS sequence"/>
</dbReference>
<sequence length="128" mass="13766">MKVRLNDGGRSTIHSPKAAKIIERGTVHLLLNSGRPFATQISHSEAAAFLGEEVDEESRYAMAFAIDQNGNPYCTLPVVAFPIKSQPGPAPTARALAQAAEGAAFRALFNEQLGFQPHRPMQVGQGRP</sequence>
<comment type="caution">
    <text evidence="1">The sequence shown here is derived from an EMBL/GenBank/DDBJ whole genome shotgun (WGS) entry which is preliminary data.</text>
</comment>
<evidence type="ECO:0000313" key="2">
    <source>
        <dbReference type="Proteomes" id="UP000297972"/>
    </source>
</evidence>
<dbReference type="EMBL" id="SRPG01000071">
    <property type="protein sequence ID" value="TGN61774.1"/>
    <property type="molecule type" value="Genomic_DNA"/>
</dbReference>
<protein>
    <submittedName>
        <fullName evidence="1">Uncharacterized protein</fullName>
    </submittedName>
</protein>
<name>A0A4Z1C9V9_9RHOB</name>
<dbReference type="RefSeq" id="WP_135817364.1">
    <property type="nucleotide sequence ID" value="NZ_SRPG01000071.1"/>
</dbReference>
<dbReference type="AlphaFoldDB" id="A0A4Z1C9V9"/>